<keyword evidence="4" id="KW-0482">Metalloprotease</keyword>
<dbReference type="Gene3D" id="3.40.390.10">
    <property type="entry name" value="Collagenase (Catalytic Domain)"/>
    <property type="match status" value="1"/>
</dbReference>
<feature type="binding site" evidence="5">
    <location>
        <position position="333"/>
    </location>
    <ligand>
        <name>Zn(2+)</name>
        <dbReference type="ChEBI" id="CHEBI:29105"/>
        <note>catalytic</note>
    </ligand>
</feature>
<evidence type="ECO:0000256" key="1">
    <source>
        <dbReference type="ARBA" id="ARBA00022670"/>
    </source>
</evidence>
<feature type="active site" evidence="5">
    <location>
        <position position="334"/>
    </location>
</feature>
<accession>A0A224YJY1</accession>
<dbReference type="AlphaFoldDB" id="A0A224YJY1"/>
<keyword evidence="2" id="KW-0378">Hydrolase</keyword>
<keyword evidence="1" id="KW-0645">Protease</keyword>
<dbReference type="PANTHER" id="PTHR11905">
    <property type="entry name" value="ADAM A DISINTEGRIN AND METALLOPROTEASE DOMAIN"/>
    <property type="match status" value="1"/>
</dbReference>
<dbReference type="InterPro" id="IPR001590">
    <property type="entry name" value="Peptidase_M12B"/>
</dbReference>
<dbReference type="GO" id="GO:0006509">
    <property type="term" value="P:membrane protein ectodomain proteolysis"/>
    <property type="evidence" value="ECO:0007669"/>
    <property type="project" value="TreeGrafter"/>
</dbReference>
<keyword evidence="5" id="KW-0479">Metal-binding</keyword>
<reference evidence="7" key="1">
    <citation type="journal article" date="2017" name="Parasit. Vectors">
        <title>Sialotranscriptomics of Rhipicephalus zambeziensis reveals intricate expression profiles of secretory proteins and suggests tight temporal transcriptional regulation during blood-feeding.</title>
        <authorList>
            <person name="de Castro M.H."/>
            <person name="de Klerk D."/>
            <person name="Pienaar R."/>
            <person name="Rees D.J.G."/>
            <person name="Mans B.J."/>
        </authorList>
    </citation>
    <scope>NUCLEOTIDE SEQUENCE</scope>
    <source>
        <tissue evidence="7">Salivary glands</tissue>
    </source>
</reference>
<organism evidence="7">
    <name type="scientific">Rhipicephalus zambeziensis</name>
    <dbReference type="NCBI Taxonomy" id="60191"/>
    <lineage>
        <taxon>Eukaryota</taxon>
        <taxon>Metazoa</taxon>
        <taxon>Ecdysozoa</taxon>
        <taxon>Arthropoda</taxon>
        <taxon>Chelicerata</taxon>
        <taxon>Arachnida</taxon>
        <taxon>Acari</taxon>
        <taxon>Parasitiformes</taxon>
        <taxon>Ixodida</taxon>
        <taxon>Ixodoidea</taxon>
        <taxon>Ixodidae</taxon>
        <taxon>Rhipicephalinae</taxon>
        <taxon>Rhipicephalus</taxon>
        <taxon>Rhipicephalus</taxon>
    </lineage>
</organism>
<dbReference type="InterPro" id="IPR024079">
    <property type="entry name" value="MetalloPept_cat_dom_sf"/>
</dbReference>
<dbReference type="PROSITE" id="PS50215">
    <property type="entry name" value="ADAM_MEPRO"/>
    <property type="match status" value="1"/>
</dbReference>
<evidence type="ECO:0000256" key="3">
    <source>
        <dbReference type="ARBA" id="ARBA00022833"/>
    </source>
</evidence>
<evidence type="ECO:0000256" key="4">
    <source>
        <dbReference type="ARBA" id="ARBA00023049"/>
    </source>
</evidence>
<evidence type="ECO:0000256" key="2">
    <source>
        <dbReference type="ARBA" id="ARBA00022801"/>
    </source>
</evidence>
<proteinExistence type="predicted"/>
<comment type="caution">
    <text evidence="5">Lacks conserved residue(s) required for the propagation of feature annotation.</text>
</comment>
<feature type="domain" description="Peptidase M12B" evidence="6">
    <location>
        <begin position="184"/>
        <end position="400"/>
    </location>
</feature>
<sequence length="500" mass="56911">MNSYGSTTYLKRLFWMFSSFVCFSHVINCKKLSHGETIVFPRFLESRSEKGTKVLKITEDLTLQLEKSSVMGKEFLLRTYQGHVMQHTYLDGELLEENLYHDTRHFASIMVNEEQGLQVEGILGPKLRIKPSALQGRSYGSDVPHILYEVEEESGLFAGVGTPTNETFDVTERQNADNGIPATIRPEMLLAVDSTFRAQFKSNETLLMYLIITFNAVNVRYLTVSAPRVKLKFCALEIFTATTEIFLERTGNYVLGIPTLQKIKEYVRSHEVKYREYDGVYLVTGLDMAEYSYYGWNFGLMGYAYIGGICGELKVGYGEDSVGTFKGVRIFAHEAAHLLGCPHDGTSSGSYTSVNCPWNDGFIMSYKEVDSRSMKFSQCCNQMITQMVWSQKGTCLRTRITKIKIKKKRFTSLLPGNVLTRDKICEMTFPQVRGTRFMADEHGNENCVAKCFIPKEVYGYNTSLKAFLPDNSRCKENGGSRCRNGDCVKKRLKRRAYKPY</sequence>
<dbReference type="Pfam" id="PF13688">
    <property type="entry name" value="Reprolysin_5"/>
    <property type="match status" value="1"/>
</dbReference>
<name>A0A224YJY1_9ACAR</name>
<keyword evidence="3 5" id="KW-0862">Zinc</keyword>
<dbReference type="PANTHER" id="PTHR11905:SF159">
    <property type="entry name" value="ADAM METALLOPROTEASE"/>
    <property type="match status" value="1"/>
</dbReference>
<evidence type="ECO:0000259" key="6">
    <source>
        <dbReference type="PROSITE" id="PS50215"/>
    </source>
</evidence>
<feature type="binding site" evidence="5">
    <location>
        <position position="337"/>
    </location>
    <ligand>
        <name>Zn(2+)</name>
        <dbReference type="ChEBI" id="CHEBI:29105"/>
        <note>catalytic</note>
    </ligand>
</feature>
<dbReference type="GO" id="GO:0046872">
    <property type="term" value="F:metal ion binding"/>
    <property type="evidence" value="ECO:0007669"/>
    <property type="project" value="UniProtKB-KW"/>
</dbReference>
<dbReference type="EMBL" id="GFPF01004913">
    <property type="protein sequence ID" value="MAA16059.1"/>
    <property type="molecule type" value="Transcribed_RNA"/>
</dbReference>
<evidence type="ECO:0000256" key="5">
    <source>
        <dbReference type="PROSITE-ProRule" id="PRU00276"/>
    </source>
</evidence>
<feature type="binding site" evidence="5">
    <location>
        <position position="343"/>
    </location>
    <ligand>
        <name>Zn(2+)</name>
        <dbReference type="ChEBI" id="CHEBI:29105"/>
        <note>catalytic</note>
    </ligand>
</feature>
<dbReference type="SUPFAM" id="SSF55486">
    <property type="entry name" value="Metalloproteases ('zincins'), catalytic domain"/>
    <property type="match status" value="1"/>
</dbReference>
<protein>
    <submittedName>
        <fullName evidence="7">Reprolysin</fullName>
    </submittedName>
</protein>
<dbReference type="GO" id="GO:0004222">
    <property type="term" value="F:metalloendopeptidase activity"/>
    <property type="evidence" value="ECO:0007669"/>
    <property type="project" value="InterPro"/>
</dbReference>
<evidence type="ECO:0000313" key="7">
    <source>
        <dbReference type="EMBL" id="MAA16059.1"/>
    </source>
</evidence>